<name>A0A9X0CZZ6_9CNID</name>
<protein>
    <recommendedName>
        <fullName evidence="2">NADP-dependent oxidoreductase domain-containing protein</fullName>
    </recommendedName>
</protein>
<feature type="domain" description="NADP-dependent oxidoreductase" evidence="2">
    <location>
        <begin position="77"/>
        <end position="138"/>
    </location>
</feature>
<evidence type="ECO:0000256" key="1">
    <source>
        <dbReference type="SAM" id="SignalP"/>
    </source>
</evidence>
<dbReference type="InterPro" id="IPR020471">
    <property type="entry name" value="AKR"/>
</dbReference>
<dbReference type="Gene3D" id="3.20.20.100">
    <property type="entry name" value="NADP-dependent oxidoreductase domain"/>
    <property type="match status" value="1"/>
</dbReference>
<feature type="non-terminal residue" evidence="3">
    <location>
        <position position="1"/>
    </location>
</feature>
<comment type="caution">
    <text evidence="3">The sequence shown here is derived from an EMBL/GenBank/DDBJ whole genome shotgun (WGS) entry which is preliminary data.</text>
</comment>
<keyword evidence="4" id="KW-1185">Reference proteome</keyword>
<sequence>MASSRFCWMMTTVIAYQSLSLGHGMCYEGHNPLYGGPAYQYGVGYTIRPRLQWPTTWYWTDAAVKTPQWSINATYWFGTWKSTKGEVGKAVKFAVRCGFRHLDCAWVYENEAEIGESLHEVFKEGKVKREEIFITSKL</sequence>
<organism evidence="3 4">
    <name type="scientific">Desmophyllum pertusum</name>
    <dbReference type="NCBI Taxonomy" id="174260"/>
    <lineage>
        <taxon>Eukaryota</taxon>
        <taxon>Metazoa</taxon>
        <taxon>Cnidaria</taxon>
        <taxon>Anthozoa</taxon>
        <taxon>Hexacorallia</taxon>
        <taxon>Scleractinia</taxon>
        <taxon>Caryophylliina</taxon>
        <taxon>Caryophylliidae</taxon>
        <taxon>Desmophyllum</taxon>
    </lineage>
</organism>
<dbReference type="OrthoDB" id="416253at2759"/>
<accession>A0A9X0CZZ6</accession>
<keyword evidence="1" id="KW-0732">Signal</keyword>
<dbReference type="GO" id="GO:0016491">
    <property type="term" value="F:oxidoreductase activity"/>
    <property type="evidence" value="ECO:0007669"/>
    <property type="project" value="InterPro"/>
</dbReference>
<evidence type="ECO:0000313" key="3">
    <source>
        <dbReference type="EMBL" id="KAJ7381731.1"/>
    </source>
</evidence>
<dbReference type="Proteomes" id="UP001163046">
    <property type="component" value="Unassembled WGS sequence"/>
</dbReference>
<dbReference type="Pfam" id="PF00248">
    <property type="entry name" value="Aldo_ket_red"/>
    <property type="match status" value="1"/>
</dbReference>
<feature type="chain" id="PRO_5040755567" description="NADP-dependent oxidoreductase domain-containing protein" evidence="1">
    <location>
        <begin position="23"/>
        <end position="138"/>
    </location>
</feature>
<gene>
    <name evidence="3" type="ORF">OS493_039314</name>
</gene>
<dbReference type="SUPFAM" id="SSF51430">
    <property type="entry name" value="NAD(P)-linked oxidoreductase"/>
    <property type="match status" value="1"/>
</dbReference>
<dbReference type="InterPro" id="IPR036812">
    <property type="entry name" value="NAD(P)_OxRdtase_dom_sf"/>
</dbReference>
<evidence type="ECO:0000313" key="4">
    <source>
        <dbReference type="Proteomes" id="UP001163046"/>
    </source>
</evidence>
<dbReference type="PROSITE" id="PS00798">
    <property type="entry name" value="ALDOKETO_REDUCTASE_1"/>
    <property type="match status" value="1"/>
</dbReference>
<proteinExistence type="predicted"/>
<reference evidence="3" key="1">
    <citation type="submission" date="2023-01" db="EMBL/GenBank/DDBJ databases">
        <title>Genome assembly of the deep-sea coral Lophelia pertusa.</title>
        <authorList>
            <person name="Herrera S."/>
            <person name="Cordes E."/>
        </authorList>
    </citation>
    <scope>NUCLEOTIDE SEQUENCE</scope>
    <source>
        <strain evidence="3">USNM1676648</strain>
        <tissue evidence="3">Polyp</tissue>
    </source>
</reference>
<dbReference type="PANTHER" id="PTHR11732">
    <property type="entry name" value="ALDO/KETO REDUCTASE"/>
    <property type="match status" value="1"/>
</dbReference>
<feature type="signal peptide" evidence="1">
    <location>
        <begin position="1"/>
        <end position="22"/>
    </location>
</feature>
<dbReference type="InterPro" id="IPR023210">
    <property type="entry name" value="NADP_OxRdtase_dom"/>
</dbReference>
<dbReference type="InterPro" id="IPR018170">
    <property type="entry name" value="Aldo/ket_reductase_CS"/>
</dbReference>
<dbReference type="EMBL" id="MU826050">
    <property type="protein sequence ID" value="KAJ7381731.1"/>
    <property type="molecule type" value="Genomic_DNA"/>
</dbReference>
<evidence type="ECO:0000259" key="2">
    <source>
        <dbReference type="Pfam" id="PF00248"/>
    </source>
</evidence>
<dbReference type="AlphaFoldDB" id="A0A9X0CZZ6"/>